<keyword evidence="2" id="KW-1185">Reference proteome</keyword>
<protein>
    <submittedName>
        <fullName evidence="1">Uncharacterized protein</fullName>
    </submittedName>
</protein>
<dbReference type="Proteomes" id="UP000027120">
    <property type="component" value="Unassembled WGS sequence"/>
</dbReference>
<evidence type="ECO:0000313" key="2">
    <source>
        <dbReference type="Proteomes" id="UP000027120"/>
    </source>
</evidence>
<accession>A0A067ED72</accession>
<name>A0A067ED72_CITSI</name>
<organism evidence="1 2">
    <name type="scientific">Citrus sinensis</name>
    <name type="common">Sweet orange</name>
    <name type="synonym">Citrus aurantium var. sinensis</name>
    <dbReference type="NCBI Taxonomy" id="2711"/>
    <lineage>
        <taxon>Eukaryota</taxon>
        <taxon>Viridiplantae</taxon>
        <taxon>Streptophyta</taxon>
        <taxon>Embryophyta</taxon>
        <taxon>Tracheophyta</taxon>
        <taxon>Spermatophyta</taxon>
        <taxon>Magnoliopsida</taxon>
        <taxon>eudicotyledons</taxon>
        <taxon>Gunneridae</taxon>
        <taxon>Pentapetalae</taxon>
        <taxon>rosids</taxon>
        <taxon>malvids</taxon>
        <taxon>Sapindales</taxon>
        <taxon>Rutaceae</taxon>
        <taxon>Aurantioideae</taxon>
        <taxon>Citrus</taxon>
    </lineage>
</organism>
<dbReference type="PaxDb" id="2711-XP_006469885.1"/>
<dbReference type="STRING" id="2711.A0A067ED72"/>
<dbReference type="AlphaFoldDB" id="A0A067ED72"/>
<dbReference type="EMBL" id="KK785129">
    <property type="protein sequence ID" value="KDO48866.1"/>
    <property type="molecule type" value="Genomic_DNA"/>
</dbReference>
<gene>
    <name evidence="1" type="ORF">CISIN_1g036321mg</name>
</gene>
<evidence type="ECO:0000313" key="1">
    <source>
        <dbReference type="EMBL" id="KDO48866.1"/>
    </source>
</evidence>
<feature type="non-terminal residue" evidence="1">
    <location>
        <position position="1"/>
    </location>
</feature>
<reference evidence="1 2" key="1">
    <citation type="submission" date="2014-04" db="EMBL/GenBank/DDBJ databases">
        <authorList>
            <consortium name="International Citrus Genome Consortium"/>
            <person name="Gmitter F."/>
            <person name="Chen C."/>
            <person name="Farmerie W."/>
            <person name="Harkins T."/>
            <person name="Desany B."/>
            <person name="Mohiuddin M."/>
            <person name="Kodira C."/>
            <person name="Borodovsky M."/>
            <person name="Lomsadze A."/>
            <person name="Burns P."/>
            <person name="Jenkins J."/>
            <person name="Prochnik S."/>
            <person name="Shu S."/>
            <person name="Chapman J."/>
            <person name="Pitluck S."/>
            <person name="Schmutz J."/>
            <person name="Rokhsar D."/>
        </authorList>
    </citation>
    <scope>NUCLEOTIDE SEQUENCE</scope>
</reference>
<sequence length="160" mass="18017">VRKELGTEFKNLPPDEKSKYITQSHRAEKVVEERKFLTRCAPDRFAAIVVQLTDDQREVVSEMGLDNLIKLNCGRLKRKLCCWLVQRTDVARCVIEFNGRELELSANSFGYIMGVSDGGMPLQLEGDRLDVAAYLGKYNATSSGINVKTFGRYSAEFKGS</sequence>
<proteinExistence type="predicted"/>